<evidence type="ECO:0000256" key="2">
    <source>
        <dbReference type="ARBA" id="ARBA00023125"/>
    </source>
</evidence>
<reference evidence="5" key="1">
    <citation type="submission" date="2019-08" db="EMBL/GenBank/DDBJ databases">
        <authorList>
            <person name="Kucharzyk K."/>
            <person name="Murdoch R.W."/>
            <person name="Higgins S."/>
            <person name="Loffler F."/>
        </authorList>
    </citation>
    <scope>NUCLEOTIDE SEQUENCE</scope>
</reference>
<keyword evidence="3" id="KW-0804">Transcription</keyword>
<dbReference type="PANTHER" id="PTHR30146:SF109">
    <property type="entry name" value="HTH-TYPE TRANSCRIPTIONAL REGULATOR GALS"/>
    <property type="match status" value="1"/>
</dbReference>
<dbReference type="AlphaFoldDB" id="A0A645H0P8"/>
<evidence type="ECO:0000256" key="1">
    <source>
        <dbReference type="ARBA" id="ARBA00023015"/>
    </source>
</evidence>
<accession>A0A645H0P8</accession>
<evidence type="ECO:0000256" key="3">
    <source>
        <dbReference type="ARBA" id="ARBA00023163"/>
    </source>
</evidence>
<dbReference type="Pfam" id="PF13377">
    <property type="entry name" value="Peripla_BP_3"/>
    <property type="match status" value="1"/>
</dbReference>
<feature type="domain" description="Transcriptional regulator LacI/GalR-like sensor" evidence="4">
    <location>
        <begin position="32"/>
        <end position="194"/>
    </location>
</feature>
<keyword evidence="1" id="KW-0805">Transcription regulation</keyword>
<organism evidence="5">
    <name type="scientific">bioreactor metagenome</name>
    <dbReference type="NCBI Taxonomy" id="1076179"/>
    <lineage>
        <taxon>unclassified sequences</taxon>
        <taxon>metagenomes</taxon>
        <taxon>ecological metagenomes</taxon>
    </lineage>
</organism>
<gene>
    <name evidence="5" type="primary">ccpA_51</name>
    <name evidence="5" type="ORF">SDC9_179522</name>
</gene>
<protein>
    <submittedName>
        <fullName evidence="5">Catabolite control protein A</fullName>
    </submittedName>
</protein>
<comment type="caution">
    <text evidence="5">The sequence shown here is derived from an EMBL/GenBank/DDBJ whole genome shotgun (WGS) entry which is preliminary data.</text>
</comment>
<dbReference type="EMBL" id="VSSQ01083838">
    <property type="protein sequence ID" value="MPN32046.1"/>
    <property type="molecule type" value="Genomic_DNA"/>
</dbReference>
<dbReference type="GO" id="GO:0003700">
    <property type="term" value="F:DNA-binding transcription factor activity"/>
    <property type="evidence" value="ECO:0007669"/>
    <property type="project" value="TreeGrafter"/>
</dbReference>
<dbReference type="Gene3D" id="3.40.50.2300">
    <property type="match status" value="2"/>
</dbReference>
<dbReference type="InterPro" id="IPR028082">
    <property type="entry name" value="Peripla_BP_I"/>
</dbReference>
<evidence type="ECO:0000259" key="4">
    <source>
        <dbReference type="Pfam" id="PF13377"/>
    </source>
</evidence>
<keyword evidence="2" id="KW-0238">DNA-binding</keyword>
<proteinExistence type="predicted"/>
<evidence type="ECO:0000313" key="5">
    <source>
        <dbReference type="EMBL" id="MPN32046.1"/>
    </source>
</evidence>
<dbReference type="SUPFAM" id="SSF53822">
    <property type="entry name" value="Periplasmic binding protein-like I"/>
    <property type="match status" value="1"/>
</dbReference>
<dbReference type="PANTHER" id="PTHR30146">
    <property type="entry name" value="LACI-RELATED TRANSCRIPTIONAL REPRESSOR"/>
    <property type="match status" value="1"/>
</dbReference>
<dbReference type="CDD" id="cd06267">
    <property type="entry name" value="PBP1_LacI_sugar_binding-like"/>
    <property type="match status" value="1"/>
</dbReference>
<dbReference type="GO" id="GO:0000976">
    <property type="term" value="F:transcription cis-regulatory region binding"/>
    <property type="evidence" value="ECO:0007669"/>
    <property type="project" value="TreeGrafter"/>
</dbReference>
<sequence>MFCTYTNSFGTLNAESYSSVAIDDKNAARFAVDTLISRGHRRIAILTDNQDDHSISELRFQGYQDALKSHNIPFDPALVACTGTFSDMGAIYRATSELIERDRSFTAIFAIADLMAVAAIKALSDHGRRVPEDCSVVAIDGLELSEYLLPTLTTLVQPAEDMGLACANMLIELIESRGTHRQITFETLLRNGGSVQKLDR</sequence>
<name>A0A645H0P8_9ZZZZ</name>
<dbReference type="InterPro" id="IPR046335">
    <property type="entry name" value="LacI/GalR-like_sensor"/>
</dbReference>